<dbReference type="Proteomes" id="UP000430634">
    <property type="component" value="Unassembled WGS sequence"/>
</dbReference>
<keyword evidence="10" id="KW-1185">Reference proteome</keyword>
<evidence type="ECO:0000256" key="5">
    <source>
        <dbReference type="ARBA" id="ARBA00023136"/>
    </source>
</evidence>
<proteinExistence type="predicted"/>
<dbReference type="PANTHER" id="PTHR30086">
    <property type="entry name" value="ARGININE EXPORTER PROTEIN ARGO"/>
    <property type="match status" value="1"/>
</dbReference>
<keyword evidence="4 6" id="KW-1133">Transmembrane helix</keyword>
<reference evidence="10" key="2">
    <citation type="journal article" date="2019" name="Int. J. Syst. Evol. Microbiol.">
        <title>The Global Catalogue of Microorganisms (GCM) 10K type strain sequencing project: providing services to taxonomists for standard genome sequencing and annotation.</title>
        <authorList>
            <consortium name="The Broad Institute Genomics Platform"/>
            <consortium name="The Broad Institute Genome Sequencing Center for Infectious Disease"/>
            <person name="Wu L."/>
            <person name="Ma J."/>
        </authorList>
    </citation>
    <scope>NUCLEOTIDE SEQUENCE [LARGE SCALE GENOMIC DNA]</scope>
    <source>
        <strain evidence="10">CGMCC 1.15931</strain>
    </source>
</reference>
<evidence type="ECO:0000313" key="9">
    <source>
        <dbReference type="Proteomes" id="UP000430634"/>
    </source>
</evidence>
<keyword evidence="3 6" id="KW-0812">Transmembrane</keyword>
<dbReference type="EMBL" id="WNKZ01000096">
    <property type="protein sequence ID" value="MTV55660.1"/>
    <property type="molecule type" value="Genomic_DNA"/>
</dbReference>
<dbReference type="GO" id="GO:0015171">
    <property type="term" value="F:amino acid transmembrane transporter activity"/>
    <property type="evidence" value="ECO:0007669"/>
    <property type="project" value="TreeGrafter"/>
</dbReference>
<keyword evidence="5 6" id="KW-0472">Membrane</keyword>
<reference evidence="7" key="4">
    <citation type="submission" date="2024-05" db="EMBL/GenBank/DDBJ databases">
        <authorList>
            <person name="Sun Q."/>
            <person name="Zhou Y."/>
        </authorList>
    </citation>
    <scope>NUCLEOTIDE SEQUENCE</scope>
    <source>
        <strain evidence="7">CGMCC 1.15931</strain>
    </source>
</reference>
<organism evidence="8 9">
    <name type="scientific">Pseudoduganella buxea</name>
    <dbReference type="NCBI Taxonomy" id="1949069"/>
    <lineage>
        <taxon>Bacteria</taxon>
        <taxon>Pseudomonadati</taxon>
        <taxon>Pseudomonadota</taxon>
        <taxon>Betaproteobacteria</taxon>
        <taxon>Burkholderiales</taxon>
        <taxon>Oxalobacteraceae</taxon>
        <taxon>Telluria group</taxon>
        <taxon>Pseudoduganella</taxon>
    </lineage>
</organism>
<dbReference type="OrthoDB" id="9804822at2"/>
<evidence type="ECO:0000256" key="1">
    <source>
        <dbReference type="ARBA" id="ARBA00004651"/>
    </source>
</evidence>
<comment type="caution">
    <text evidence="8">The sequence shown here is derived from an EMBL/GenBank/DDBJ whole genome shotgun (WGS) entry which is preliminary data.</text>
</comment>
<evidence type="ECO:0000313" key="7">
    <source>
        <dbReference type="EMBL" id="GGB93736.1"/>
    </source>
</evidence>
<keyword evidence="2" id="KW-1003">Cell membrane</keyword>
<comment type="subcellular location">
    <subcellularLocation>
        <location evidence="1">Cell membrane</location>
        <topology evidence="1">Multi-pass membrane protein</topology>
    </subcellularLocation>
</comment>
<dbReference type="EMBL" id="BMKG01000005">
    <property type="protein sequence ID" value="GGB93736.1"/>
    <property type="molecule type" value="Genomic_DNA"/>
</dbReference>
<dbReference type="Pfam" id="PF01810">
    <property type="entry name" value="LysE"/>
    <property type="match status" value="1"/>
</dbReference>
<evidence type="ECO:0000313" key="8">
    <source>
        <dbReference type="EMBL" id="MTV55660.1"/>
    </source>
</evidence>
<feature type="transmembrane region" description="Helical" evidence="6">
    <location>
        <begin position="6"/>
        <end position="27"/>
    </location>
</feature>
<evidence type="ECO:0000256" key="2">
    <source>
        <dbReference type="ARBA" id="ARBA00022475"/>
    </source>
</evidence>
<dbReference type="GO" id="GO:0005886">
    <property type="term" value="C:plasma membrane"/>
    <property type="evidence" value="ECO:0007669"/>
    <property type="project" value="UniProtKB-SubCell"/>
</dbReference>
<dbReference type="Proteomes" id="UP000622638">
    <property type="component" value="Unassembled WGS sequence"/>
</dbReference>
<dbReference type="AlphaFoldDB" id="A0A6I3T224"/>
<feature type="transmembrane region" description="Helical" evidence="6">
    <location>
        <begin position="70"/>
        <end position="90"/>
    </location>
</feature>
<dbReference type="PANTHER" id="PTHR30086:SF20">
    <property type="entry name" value="ARGININE EXPORTER PROTEIN ARGO-RELATED"/>
    <property type="match status" value="1"/>
</dbReference>
<dbReference type="InterPro" id="IPR001123">
    <property type="entry name" value="LeuE-type"/>
</dbReference>
<evidence type="ECO:0000256" key="4">
    <source>
        <dbReference type="ARBA" id="ARBA00022989"/>
    </source>
</evidence>
<reference evidence="7" key="1">
    <citation type="journal article" date="2014" name="Int. J. Syst. Evol. Microbiol.">
        <title>Complete genome of a new Firmicutes species belonging to the dominant human colonic microbiota ('Ruminococcus bicirculans') reveals two chromosomes and a selective capacity to utilize plant glucans.</title>
        <authorList>
            <consortium name="NISC Comparative Sequencing Program"/>
            <person name="Wegmann U."/>
            <person name="Louis P."/>
            <person name="Goesmann A."/>
            <person name="Henrissat B."/>
            <person name="Duncan S.H."/>
            <person name="Flint H.J."/>
        </authorList>
    </citation>
    <scope>NUCLEOTIDE SEQUENCE</scope>
    <source>
        <strain evidence="7">CGMCC 1.15931</strain>
    </source>
</reference>
<feature type="transmembrane region" description="Helical" evidence="6">
    <location>
        <begin position="153"/>
        <end position="179"/>
    </location>
</feature>
<evidence type="ECO:0000256" key="6">
    <source>
        <dbReference type="SAM" id="Phobius"/>
    </source>
</evidence>
<gene>
    <name evidence="7" type="ORF">GCM10011572_14630</name>
    <name evidence="8" type="ORF">GM672_23315</name>
</gene>
<accession>A0A6I3T224</accession>
<feature type="transmembrane region" description="Helical" evidence="6">
    <location>
        <begin position="191"/>
        <end position="210"/>
    </location>
</feature>
<reference evidence="8 9" key="3">
    <citation type="submission" date="2019-11" db="EMBL/GenBank/DDBJ databases">
        <title>Type strains purchased from KCTC, JCM and DSMZ.</title>
        <authorList>
            <person name="Lu H."/>
        </authorList>
    </citation>
    <scope>NUCLEOTIDE SEQUENCE [LARGE SCALE GENOMIC DNA]</scope>
    <source>
        <strain evidence="8 9">KCTC 52429</strain>
    </source>
</reference>
<protein>
    <submittedName>
        <fullName evidence="7">Lysine transporter LysE</fullName>
    </submittedName>
</protein>
<feature type="transmembrane region" description="Helical" evidence="6">
    <location>
        <begin position="39"/>
        <end position="64"/>
    </location>
</feature>
<evidence type="ECO:0000256" key="3">
    <source>
        <dbReference type="ARBA" id="ARBA00022692"/>
    </source>
</evidence>
<sequence length="212" mass="22750">MSNTYWLYVVMVICTVSSPGPGVLMTLDNAIANGWRASLSGVFGLALGAAMMAGLTSAGIGLLVRSSQPLFLFLKYCGVLYLFYLACITWRREVRRVAPGAASGHPVQPSGRWTRLVRGVLLQTSNPKSLLFFLSVLPQVVDGTTAPAGRPLALGVAIATYCVVLVVIHAVYAALAARARNWLSQPRAARLLSRISAAVFFAFGIMMLTLKF</sequence>
<evidence type="ECO:0000313" key="10">
    <source>
        <dbReference type="Proteomes" id="UP000622638"/>
    </source>
</evidence>
<dbReference type="PIRSF" id="PIRSF006324">
    <property type="entry name" value="LeuE"/>
    <property type="match status" value="1"/>
</dbReference>
<name>A0A6I3T224_9BURK</name>